<dbReference type="PANTHER" id="PTHR30619:SF1">
    <property type="entry name" value="RECOMBINATION PROTEIN 2"/>
    <property type="match status" value="1"/>
</dbReference>
<evidence type="ECO:0000256" key="1">
    <source>
        <dbReference type="SAM" id="MobiDB-lite"/>
    </source>
</evidence>
<reference evidence="2 3" key="1">
    <citation type="submission" date="2016-08" db="EMBL/GenBank/DDBJ databases">
        <authorList>
            <person name="Seilhamer J.J."/>
        </authorList>
    </citation>
    <scope>NUCLEOTIDE SEQUENCE [LARGE SCALE GENOMIC DNA]</scope>
    <source>
        <strain evidence="2 3">CCBAU 10071</strain>
    </source>
</reference>
<dbReference type="RefSeq" id="WP_036023243.1">
    <property type="nucleotide sequence ID" value="NZ_FMAE01000001.1"/>
</dbReference>
<dbReference type="Gene3D" id="3.60.15.10">
    <property type="entry name" value="Ribonuclease Z/Hydroxyacylglutathione hydrolase-like"/>
    <property type="match status" value="1"/>
</dbReference>
<dbReference type="Proteomes" id="UP000183174">
    <property type="component" value="Unassembled WGS sequence"/>
</dbReference>
<dbReference type="AlphaFoldDB" id="A0A1C3TW23"/>
<dbReference type="SUPFAM" id="SSF56281">
    <property type="entry name" value="Metallo-hydrolase/oxidoreductase"/>
    <property type="match status" value="1"/>
</dbReference>
<evidence type="ECO:0000313" key="3">
    <source>
        <dbReference type="Proteomes" id="UP000183174"/>
    </source>
</evidence>
<gene>
    <name evidence="2" type="ORF">GA0061099_1001110</name>
</gene>
<accession>A0A1C3TW23</accession>
<evidence type="ECO:0000313" key="2">
    <source>
        <dbReference type="EMBL" id="SCB07466.1"/>
    </source>
</evidence>
<dbReference type="InterPro" id="IPR036866">
    <property type="entry name" value="RibonucZ/Hydroxyglut_hydro"/>
</dbReference>
<feature type="region of interest" description="Disordered" evidence="1">
    <location>
        <begin position="383"/>
        <end position="408"/>
    </location>
</feature>
<organism evidence="2 3">
    <name type="scientific">Bradyrhizobium yuanmingense</name>
    <dbReference type="NCBI Taxonomy" id="108015"/>
    <lineage>
        <taxon>Bacteria</taxon>
        <taxon>Pseudomonadati</taxon>
        <taxon>Pseudomonadota</taxon>
        <taxon>Alphaproteobacteria</taxon>
        <taxon>Hyphomicrobiales</taxon>
        <taxon>Nitrobacteraceae</taxon>
        <taxon>Bradyrhizobium</taxon>
    </lineage>
</organism>
<sequence>MHFSLDVLRARKGDCLILHFGTADDPHLMLIDGGPAKVYKPHLAPRIAQIHRSRELEPNDPLPIDVVMISHIDDDHIRGILELTADQLGNSPDLRLKVASLWHNSFDDLLTTAPEELLSGFGPASFEAGTARRPDFDAIEPDEESDEEEVHQTVDVLAGISQGRQLRDDREVLQRRSPARRQWKLNHKFDGELILATRDTEAVTLDGGLKMTVAGPMQPELLALQEAHDKWLREQKQGKKNPEAMLAAFVDKSVPNLSSIVVLAEMGGKSMLLTGDARGDKILEGMELAGLLDADKKKENWKRHVHVLKVPHHGSDNNMETIFFERVPADHYVFSGDGEHGNPERATLEMLLKARGVDAEYTIHLTYPIDEIDIERQADWETEQAKEKARKKKNPATKKPVRENWSPEKHSLGALFRSNPKFGKKVVIVDPGKPHLINLLEPIEL</sequence>
<dbReference type="EMBL" id="FMAE01000001">
    <property type="protein sequence ID" value="SCB07466.1"/>
    <property type="molecule type" value="Genomic_DNA"/>
</dbReference>
<protein>
    <recommendedName>
        <fullName evidence="4">Metallo-beta-lactamase domain-containing protein</fullName>
    </recommendedName>
</protein>
<name>A0A1C3TW23_9BRAD</name>
<dbReference type="PANTHER" id="PTHR30619">
    <property type="entry name" value="DNA INTERNALIZATION/COMPETENCE PROTEIN COMEC/REC2"/>
    <property type="match status" value="1"/>
</dbReference>
<proteinExistence type="predicted"/>
<dbReference type="InterPro" id="IPR052159">
    <property type="entry name" value="Competence_DNA_uptake"/>
</dbReference>
<evidence type="ECO:0008006" key="4">
    <source>
        <dbReference type="Google" id="ProtNLM"/>
    </source>
</evidence>